<accession>A0A8S5QBP8</accession>
<proteinExistence type="predicted"/>
<protein>
    <submittedName>
        <fullName evidence="1">Uncharacterized protein</fullName>
    </submittedName>
</protein>
<sequence>MQQNTENQQKNSLLGQLSDLEIGGLLTVSVSRASYLRAICSNFGLQWGKKFQVRLNRAAGTITATRVS</sequence>
<name>A0A8S5QBP8_9CAUD</name>
<evidence type="ECO:0000313" key="1">
    <source>
        <dbReference type="EMBL" id="DAE16711.1"/>
    </source>
</evidence>
<reference evidence="1" key="1">
    <citation type="journal article" date="2021" name="Proc. Natl. Acad. Sci. U.S.A.">
        <title>A Catalog of Tens of Thousands of Viruses from Human Metagenomes Reveals Hidden Associations with Chronic Diseases.</title>
        <authorList>
            <person name="Tisza M.J."/>
            <person name="Buck C.B."/>
        </authorList>
    </citation>
    <scope>NUCLEOTIDE SEQUENCE</scope>
    <source>
        <strain evidence="1">Ctn7K25</strain>
    </source>
</reference>
<organism evidence="1">
    <name type="scientific">Podoviridae sp. ctn7K25</name>
    <dbReference type="NCBI Taxonomy" id="2825273"/>
    <lineage>
        <taxon>Viruses</taxon>
        <taxon>Duplodnaviria</taxon>
        <taxon>Heunggongvirae</taxon>
        <taxon>Uroviricota</taxon>
        <taxon>Caudoviricetes</taxon>
    </lineage>
</organism>
<dbReference type="EMBL" id="BK015629">
    <property type="protein sequence ID" value="DAE16711.1"/>
    <property type="molecule type" value="Genomic_DNA"/>
</dbReference>